<evidence type="ECO:0000256" key="1">
    <source>
        <dbReference type="ARBA" id="ARBA00010996"/>
    </source>
</evidence>
<accession>A0A4Q7LEA0</accession>
<protein>
    <submittedName>
        <fullName evidence="4">Protein SCO1/2</fullName>
    </submittedName>
</protein>
<dbReference type="AlphaFoldDB" id="A0A4Q7LEA0"/>
<evidence type="ECO:0000313" key="5">
    <source>
        <dbReference type="Proteomes" id="UP000293433"/>
    </source>
</evidence>
<dbReference type="OrthoDB" id="8550465at2"/>
<comment type="caution">
    <text evidence="4">The sequence shown here is derived from an EMBL/GenBank/DDBJ whole genome shotgun (WGS) entry which is preliminary data.</text>
</comment>
<evidence type="ECO:0000313" key="4">
    <source>
        <dbReference type="EMBL" id="RZS52322.1"/>
    </source>
</evidence>
<keyword evidence="2" id="KW-0479">Metal-binding</keyword>
<proteinExistence type="inferred from homology"/>
<feature type="disulfide bond" description="Redox-active" evidence="3">
    <location>
        <begin position="87"/>
        <end position="91"/>
    </location>
</feature>
<dbReference type="Proteomes" id="UP000293433">
    <property type="component" value="Unassembled WGS sequence"/>
</dbReference>
<feature type="binding site" evidence="2">
    <location>
        <position position="91"/>
    </location>
    <ligand>
        <name>Cu cation</name>
        <dbReference type="ChEBI" id="CHEBI:23378"/>
    </ligand>
</feature>
<evidence type="ECO:0000256" key="2">
    <source>
        <dbReference type="PIRSR" id="PIRSR603782-1"/>
    </source>
</evidence>
<dbReference type="GO" id="GO:0046872">
    <property type="term" value="F:metal ion binding"/>
    <property type="evidence" value="ECO:0007669"/>
    <property type="project" value="UniProtKB-KW"/>
</dbReference>
<dbReference type="InterPro" id="IPR036249">
    <property type="entry name" value="Thioredoxin-like_sf"/>
</dbReference>
<reference evidence="4 5" key="1">
    <citation type="submission" date="2019-02" db="EMBL/GenBank/DDBJ databases">
        <title>Genomic Encyclopedia of Type Strains, Phase IV (KMG-IV): sequencing the most valuable type-strain genomes for metagenomic binning, comparative biology and taxonomic classification.</title>
        <authorList>
            <person name="Goeker M."/>
        </authorList>
    </citation>
    <scope>NUCLEOTIDE SEQUENCE [LARGE SCALE GENOMIC DNA]</scope>
    <source>
        <strain evidence="4 5">DSM 10617</strain>
    </source>
</reference>
<dbReference type="RefSeq" id="WP_130483306.1">
    <property type="nucleotide sequence ID" value="NZ_SGWV01000011.1"/>
</dbReference>
<sequence>MNPIQTLTERRSTFGRALLGAGLLAAGAGLMGAAQPARARDEDPRERVRRRRLPNVPLLTHEGRVVRFYDDIVRDRQVVINVMYTSCSNICSPATRKLVEARHHLGPRTRDMHFVSLTLTPLTDTPAELAAYRRAHGIDGRDGDWTFLTGKPAHVEQVARALGLMSDDPADDLLSHSGAAVVGDERRVQWGHANTLTSGRGIARMIRFELV</sequence>
<dbReference type="EMBL" id="SGWV01000011">
    <property type="protein sequence ID" value="RZS52322.1"/>
    <property type="molecule type" value="Genomic_DNA"/>
</dbReference>
<keyword evidence="3" id="KW-1015">Disulfide bond</keyword>
<organism evidence="4 5">
    <name type="scientific">Sphaerotilus mobilis</name>
    <dbReference type="NCBI Taxonomy" id="47994"/>
    <lineage>
        <taxon>Bacteria</taxon>
        <taxon>Pseudomonadati</taxon>
        <taxon>Pseudomonadota</taxon>
        <taxon>Betaproteobacteria</taxon>
        <taxon>Burkholderiales</taxon>
        <taxon>Sphaerotilaceae</taxon>
        <taxon>Sphaerotilus</taxon>
    </lineage>
</organism>
<comment type="similarity">
    <text evidence="1">Belongs to the SCO1/2 family.</text>
</comment>
<dbReference type="InterPro" id="IPR003782">
    <property type="entry name" value="SCO1/SenC"/>
</dbReference>
<dbReference type="Gene3D" id="3.40.30.10">
    <property type="entry name" value="Glutaredoxin"/>
    <property type="match status" value="1"/>
</dbReference>
<name>A0A4Q7LEA0_9BURK</name>
<gene>
    <name evidence="4" type="ORF">EV685_3515</name>
</gene>
<dbReference type="Pfam" id="PF02630">
    <property type="entry name" value="SCO1-SenC"/>
    <property type="match status" value="1"/>
</dbReference>
<keyword evidence="5" id="KW-1185">Reference proteome</keyword>
<dbReference type="PANTHER" id="PTHR12151">
    <property type="entry name" value="ELECTRON TRANSPORT PROTIN SCO1/SENC FAMILY MEMBER"/>
    <property type="match status" value="1"/>
</dbReference>
<evidence type="ECO:0000256" key="3">
    <source>
        <dbReference type="PIRSR" id="PIRSR603782-2"/>
    </source>
</evidence>
<dbReference type="CDD" id="cd02968">
    <property type="entry name" value="SCO"/>
    <property type="match status" value="1"/>
</dbReference>
<dbReference type="PANTHER" id="PTHR12151:SF25">
    <property type="entry name" value="LINALOOL DEHYDRATASE_ISOMERASE DOMAIN-CONTAINING PROTEIN"/>
    <property type="match status" value="1"/>
</dbReference>
<feature type="binding site" evidence="2">
    <location>
        <position position="87"/>
    </location>
    <ligand>
        <name>Cu cation</name>
        <dbReference type="ChEBI" id="CHEBI:23378"/>
    </ligand>
</feature>
<keyword evidence="2" id="KW-0186">Copper</keyword>
<dbReference type="SUPFAM" id="SSF52833">
    <property type="entry name" value="Thioredoxin-like"/>
    <property type="match status" value="1"/>
</dbReference>
<feature type="binding site" evidence="2">
    <location>
        <position position="176"/>
    </location>
    <ligand>
        <name>Cu cation</name>
        <dbReference type="ChEBI" id="CHEBI:23378"/>
    </ligand>
</feature>